<dbReference type="EnsemblMetazoa" id="tetur03g09490.1">
    <property type="protein sequence ID" value="tetur03g09490.1"/>
    <property type="gene ID" value="tetur03g09490"/>
</dbReference>
<organism evidence="1 2">
    <name type="scientific">Tetranychus urticae</name>
    <name type="common">Two-spotted spider mite</name>
    <dbReference type="NCBI Taxonomy" id="32264"/>
    <lineage>
        <taxon>Eukaryota</taxon>
        <taxon>Metazoa</taxon>
        <taxon>Ecdysozoa</taxon>
        <taxon>Arthropoda</taxon>
        <taxon>Chelicerata</taxon>
        <taxon>Arachnida</taxon>
        <taxon>Acari</taxon>
        <taxon>Acariformes</taxon>
        <taxon>Trombidiformes</taxon>
        <taxon>Prostigmata</taxon>
        <taxon>Eleutherengona</taxon>
        <taxon>Raphignathae</taxon>
        <taxon>Tetranychoidea</taxon>
        <taxon>Tetranychidae</taxon>
        <taxon>Tetranychus</taxon>
    </lineage>
</organism>
<accession>T1K0Y0</accession>
<dbReference type="PANTHER" id="PTHR23345">
    <property type="entry name" value="VITELLOGENIN-RELATED"/>
    <property type="match status" value="1"/>
</dbReference>
<dbReference type="Proteomes" id="UP000015104">
    <property type="component" value="Unassembled WGS sequence"/>
</dbReference>
<name>T1K0Y0_TETUR</name>
<keyword evidence="2" id="KW-1185">Reference proteome</keyword>
<dbReference type="STRING" id="32264.T1K0Y0"/>
<dbReference type="AlphaFoldDB" id="T1K0Y0"/>
<dbReference type="InterPro" id="IPR011030">
    <property type="entry name" value="Lipovitellin_superhlx_dom"/>
</dbReference>
<dbReference type="PANTHER" id="PTHR23345:SF33">
    <property type="entry name" value="CROSSVEINLESS D"/>
    <property type="match status" value="1"/>
</dbReference>
<reference evidence="2" key="1">
    <citation type="submission" date="2011-08" db="EMBL/GenBank/DDBJ databases">
        <authorList>
            <person name="Rombauts S."/>
        </authorList>
    </citation>
    <scope>NUCLEOTIDE SEQUENCE</scope>
    <source>
        <strain evidence="2">London</strain>
    </source>
</reference>
<evidence type="ECO:0000313" key="2">
    <source>
        <dbReference type="Proteomes" id="UP000015104"/>
    </source>
</evidence>
<evidence type="ECO:0000313" key="1">
    <source>
        <dbReference type="EnsemblMetazoa" id="tetur03g09490.1"/>
    </source>
</evidence>
<dbReference type="InterPro" id="IPR050733">
    <property type="entry name" value="Vitellogenin/Apolipophorin"/>
</dbReference>
<protein>
    <submittedName>
        <fullName evidence="1">Uncharacterized protein</fullName>
    </submittedName>
</protein>
<proteinExistence type="predicted"/>
<dbReference type="HOGENOM" id="CLU_1290454_0_0_1"/>
<dbReference type="Gene3D" id="1.25.10.20">
    <property type="entry name" value="Vitellinogen, superhelical"/>
    <property type="match status" value="2"/>
</dbReference>
<dbReference type="SUPFAM" id="SSF48431">
    <property type="entry name" value="Lipovitellin-phosvitin complex, superhelical domain"/>
    <property type="match status" value="2"/>
</dbReference>
<dbReference type="GO" id="GO:0005319">
    <property type="term" value="F:lipid transporter activity"/>
    <property type="evidence" value="ECO:0007669"/>
    <property type="project" value="TreeGrafter"/>
</dbReference>
<dbReference type="EMBL" id="CAEY01001145">
    <property type="status" value="NOT_ANNOTATED_CDS"/>
    <property type="molecule type" value="Genomic_DNA"/>
</dbReference>
<reference evidence="1" key="2">
    <citation type="submission" date="2015-06" db="UniProtKB">
        <authorList>
            <consortium name="EnsemblMetazoa"/>
        </authorList>
    </citation>
    <scope>IDENTIFICATION</scope>
</reference>
<sequence>MSFIDRSLLFKRPRTTLYIPELRVAAIETLELLDACNDLVFGKLRRMVMSSNQPNEVRTRALKVVLRCGDEVAISQIKSYIESHPEDKHFISYADSYLRNAMRTMNVDKQVIRKNAQLGQSQWKRNANLGCMDKLAAQLFDKINQIKMKDLEKIVEEVREKRDFETLVRRLTNKIRIMVSKAQSKQENLLDDSSLRIPYRKAIEASLFIPASTSQIVLICFSIFAVTAAVQKYYEITGDKKQATIALELILFRFNRASENKKVIYVRALSNIRFEANILLKTLEKYIESGKPELRVVAIETLELLDACNDLVYGTLRRMVMSASQPNEVRTRALKVVLRCGDEEAISQIKSYIESHPEDKHFISYADSYLRNAMRTMNVDKQVIRQNAQLGQSQWKEPKMTVSRNIEFSQRAILGKIGFNYEIDSIVDNGKEMPTWAVLNSSIALQQANQINFELGLRQEGMDKLAVQLFDKINQIKMKDLEKGVEEVREKRDFEPLVGGLTRIIEETQRSGQFSVCIKTNGIILFYWNSKPLASGLALRYKHER</sequence>